<dbReference type="InterPro" id="IPR041698">
    <property type="entry name" value="Methyltransf_25"/>
</dbReference>
<dbReference type="PANTHER" id="PTHR43861">
    <property type="entry name" value="TRANS-ACONITATE 2-METHYLTRANSFERASE-RELATED"/>
    <property type="match status" value="1"/>
</dbReference>
<sequence>MKNEMKIDVQKKFYNTFQPGYLTYSKNMPYAKYLVSKILENIPGERGDVLEVGAGQGRFTFELAKFVKKLTVCDISQKEIRILSELAKRLKITNIKSYIKDLVTLKKHSLPRKYDHIVGFFILHHLPKEKFSKIAGKLQYFLKPGGRLVFIEPNNVYPFHIVEMMIEKEMKWEVEKGIYSNYISCFKKACRGLGLRQIKSTKFGFVPPPLINIYPPITIIDKVIESVPVVNQIFCPFILLTFEKP</sequence>
<dbReference type="InterPro" id="IPR029063">
    <property type="entry name" value="SAM-dependent_MTases_sf"/>
</dbReference>
<keyword evidence="1" id="KW-0808">Transferase</keyword>
<dbReference type="STRING" id="1798384.A3D03_06230"/>
<accession>A0A1F6A5G9</accession>
<reference evidence="3 4" key="1">
    <citation type="journal article" date="2016" name="Nat. Commun.">
        <title>Thousands of microbial genomes shed light on interconnected biogeochemical processes in an aquifer system.</title>
        <authorList>
            <person name="Anantharaman K."/>
            <person name="Brown C.T."/>
            <person name="Hug L.A."/>
            <person name="Sharon I."/>
            <person name="Castelle C.J."/>
            <person name="Probst A.J."/>
            <person name="Thomas B.C."/>
            <person name="Singh A."/>
            <person name="Wilkins M.J."/>
            <person name="Karaoz U."/>
            <person name="Brodie E.L."/>
            <person name="Williams K.H."/>
            <person name="Hubbard S.S."/>
            <person name="Banfield J.F."/>
        </authorList>
    </citation>
    <scope>NUCLEOTIDE SEQUENCE [LARGE SCALE GENOMIC DNA]</scope>
</reference>
<evidence type="ECO:0000256" key="1">
    <source>
        <dbReference type="ARBA" id="ARBA00022679"/>
    </source>
</evidence>
<evidence type="ECO:0000313" key="3">
    <source>
        <dbReference type="EMBL" id="OGG20008.1"/>
    </source>
</evidence>
<dbReference type="EMBL" id="MFJN01000060">
    <property type="protein sequence ID" value="OGG20008.1"/>
    <property type="molecule type" value="Genomic_DNA"/>
</dbReference>
<evidence type="ECO:0000313" key="4">
    <source>
        <dbReference type="Proteomes" id="UP000177092"/>
    </source>
</evidence>
<proteinExistence type="predicted"/>
<name>A0A1F6A5G9_9BACT</name>
<dbReference type="GO" id="GO:0016740">
    <property type="term" value="F:transferase activity"/>
    <property type="evidence" value="ECO:0007669"/>
    <property type="project" value="UniProtKB-KW"/>
</dbReference>
<feature type="domain" description="Methyltransferase" evidence="2">
    <location>
        <begin position="49"/>
        <end position="146"/>
    </location>
</feature>
<dbReference type="Pfam" id="PF13649">
    <property type="entry name" value="Methyltransf_25"/>
    <property type="match status" value="1"/>
</dbReference>
<dbReference type="CDD" id="cd02440">
    <property type="entry name" value="AdoMet_MTases"/>
    <property type="match status" value="1"/>
</dbReference>
<dbReference type="AlphaFoldDB" id="A0A1F6A5G9"/>
<dbReference type="Gene3D" id="3.40.50.150">
    <property type="entry name" value="Vaccinia Virus protein VP39"/>
    <property type="match status" value="1"/>
</dbReference>
<comment type="caution">
    <text evidence="3">The sequence shown here is derived from an EMBL/GenBank/DDBJ whole genome shotgun (WGS) entry which is preliminary data.</text>
</comment>
<organism evidence="3 4">
    <name type="scientific">Candidatus Gottesmanbacteria bacterium RIFCSPHIGHO2_02_FULL_40_13</name>
    <dbReference type="NCBI Taxonomy" id="1798384"/>
    <lineage>
        <taxon>Bacteria</taxon>
        <taxon>Candidatus Gottesmaniibacteriota</taxon>
    </lineage>
</organism>
<dbReference type="PANTHER" id="PTHR43861:SF3">
    <property type="entry name" value="PUTATIVE (AFU_ORTHOLOGUE AFUA_2G14390)-RELATED"/>
    <property type="match status" value="1"/>
</dbReference>
<gene>
    <name evidence="3" type="ORF">A3D03_06230</name>
</gene>
<dbReference type="Proteomes" id="UP000177092">
    <property type="component" value="Unassembled WGS sequence"/>
</dbReference>
<dbReference type="SUPFAM" id="SSF53335">
    <property type="entry name" value="S-adenosyl-L-methionine-dependent methyltransferases"/>
    <property type="match status" value="1"/>
</dbReference>
<protein>
    <recommendedName>
        <fullName evidence="2">Methyltransferase domain-containing protein</fullName>
    </recommendedName>
</protein>
<evidence type="ECO:0000259" key="2">
    <source>
        <dbReference type="Pfam" id="PF13649"/>
    </source>
</evidence>